<dbReference type="PANTHER" id="PTHR12630">
    <property type="entry name" value="N-LINKED OLIGOSACCHARIDE PROCESSING"/>
    <property type="match status" value="1"/>
</dbReference>
<evidence type="ECO:0000313" key="9">
    <source>
        <dbReference type="Proteomes" id="UP001485043"/>
    </source>
</evidence>
<evidence type="ECO:0000256" key="6">
    <source>
        <dbReference type="SAM" id="SignalP"/>
    </source>
</evidence>
<dbReference type="InterPro" id="IPR002172">
    <property type="entry name" value="LDrepeatLR_classA_rpt"/>
</dbReference>
<evidence type="ECO:0000259" key="7">
    <source>
        <dbReference type="PROSITE" id="PS51914"/>
    </source>
</evidence>
<dbReference type="InterPro" id="IPR036607">
    <property type="entry name" value="PRKCSH"/>
</dbReference>
<sequence length="553" mass="58828">MRSVLVSGVALCILAQSVAEPLLRGVDPSLAAAYVPREGKFSCFDKSQVISSDRLNDDYCDCVDGSDEPGSSACTLGKFYCRNRGHASRRLNSSMVDDGFCDCCDGSDEQPGKCPNTCKEEGAARRAELKAQAKAFAQGYSKREAYVREAAQKKAAWQSELKGLEGQIRLQDADVKTLQGRKDTAEAAEKAERDREDAHKAASGSTPQEPITEAAADVQGDDGSSGTGMAADSEEAMGDDDGEYEAMGETSTEEEQPAADAAEAPASGKTEEEMAQERMAQWIKSDTPTPPPPEAAAPAPPTPELQQLLEEARAATRKLPTAQQLVSVSFQQDESRPDAQEQTSTEARPEQPQASAQQAEAEAAETAAEASAGAPGWFTSTLDTLRGYVGLAPLAASEPGRLAALSAAARMPGTKLQGFLGLDFGPDDAWLPLHNKCFDTRADKYTYEMCIFGSAAQKDAHLHTSLGSWEGFKNGYALASFTNGQHCWQGPPRSLQVSVGCGSSEQVSKVDEPNRCEYTASFVTPAACSPALVERAQKDSAAAEQDLLGHDEL</sequence>
<evidence type="ECO:0000256" key="4">
    <source>
        <dbReference type="ARBA" id="ARBA00023157"/>
    </source>
</evidence>
<dbReference type="Proteomes" id="UP001485043">
    <property type="component" value="Unassembled WGS sequence"/>
</dbReference>
<feature type="chain" id="PRO_5043699401" description="Glucosidase 2 subunit beta" evidence="6">
    <location>
        <begin position="20"/>
        <end position="553"/>
    </location>
</feature>
<protein>
    <recommendedName>
        <fullName evidence="1">Glucosidase 2 subunit beta</fullName>
    </recommendedName>
</protein>
<evidence type="ECO:0000256" key="3">
    <source>
        <dbReference type="ARBA" id="ARBA00022824"/>
    </source>
</evidence>
<organism evidence="8 9">
    <name type="scientific">Apatococcus fuscideae</name>
    <dbReference type="NCBI Taxonomy" id="2026836"/>
    <lineage>
        <taxon>Eukaryota</taxon>
        <taxon>Viridiplantae</taxon>
        <taxon>Chlorophyta</taxon>
        <taxon>core chlorophytes</taxon>
        <taxon>Trebouxiophyceae</taxon>
        <taxon>Chlorellales</taxon>
        <taxon>Chlorellaceae</taxon>
        <taxon>Apatococcus</taxon>
    </lineage>
</organism>
<dbReference type="CDD" id="cd00112">
    <property type="entry name" value="LDLa"/>
    <property type="match status" value="1"/>
</dbReference>
<dbReference type="Pfam" id="PF13015">
    <property type="entry name" value="PRKCSH_1"/>
    <property type="match status" value="1"/>
</dbReference>
<keyword evidence="3" id="KW-0256">Endoplasmic reticulum</keyword>
<evidence type="ECO:0000256" key="2">
    <source>
        <dbReference type="ARBA" id="ARBA00022729"/>
    </source>
</evidence>
<gene>
    <name evidence="8" type="ORF">WJX84_007967</name>
</gene>
<keyword evidence="2 6" id="KW-0732">Signal</keyword>
<dbReference type="SUPFAM" id="SSF50911">
    <property type="entry name" value="Mannose 6-phosphate receptor domain"/>
    <property type="match status" value="1"/>
</dbReference>
<dbReference type="GO" id="GO:0017177">
    <property type="term" value="C:glucosidase II complex"/>
    <property type="evidence" value="ECO:0007669"/>
    <property type="project" value="TreeGrafter"/>
</dbReference>
<dbReference type="PROSITE" id="PS51914">
    <property type="entry name" value="MRH"/>
    <property type="match status" value="1"/>
</dbReference>
<keyword evidence="4" id="KW-1015">Disulfide bond</keyword>
<dbReference type="Pfam" id="PF12999">
    <property type="entry name" value="PRKCSH-like"/>
    <property type="match status" value="1"/>
</dbReference>
<feature type="domain" description="MRH" evidence="7">
    <location>
        <begin position="435"/>
        <end position="530"/>
    </location>
</feature>
<dbReference type="PANTHER" id="PTHR12630:SF1">
    <property type="entry name" value="GLUCOSIDASE 2 SUBUNIT BETA"/>
    <property type="match status" value="1"/>
</dbReference>
<dbReference type="InterPro" id="IPR028146">
    <property type="entry name" value="PRKCSH_N"/>
</dbReference>
<dbReference type="InterPro" id="IPR039794">
    <property type="entry name" value="Gtb1-like"/>
</dbReference>
<feature type="region of interest" description="Disordered" evidence="5">
    <location>
        <begin position="178"/>
        <end position="304"/>
    </location>
</feature>
<accession>A0AAW1TKN8</accession>
<feature type="compositionally biased region" description="Pro residues" evidence="5">
    <location>
        <begin position="288"/>
        <end position="303"/>
    </location>
</feature>
<evidence type="ECO:0000313" key="8">
    <source>
        <dbReference type="EMBL" id="KAK9868757.1"/>
    </source>
</evidence>
<feature type="compositionally biased region" description="Acidic residues" evidence="5">
    <location>
        <begin position="232"/>
        <end position="257"/>
    </location>
</feature>
<name>A0AAW1TKN8_9CHLO</name>
<reference evidence="8 9" key="1">
    <citation type="journal article" date="2024" name="Nat. Commun.">
        <title>Phylogenomics reveals the evolutionary origins of lichenization in chlorophyte algae.</title>
        <authorList>
            <person name="Puginier C."/>
            <person name="Libourel C."/>
            <person name="Otte J."/>
            <person name="Skaloud P."/>
            <person name="Haon M."/>
            <person name="Grisel S."/>
            <person name="Petersen M."/>
            <person name="Berrin J.G."/>
            <person name="Delaux P.M."/>
            <person name="Dal Grande F."/>
            <person name="Keller J."/>
        </authorList>
    </citation>
    <scope>NUCLEOTIDE SEQUENCE [LARGE SCALE GENOMIC DNA]</scope>
    <source>
        <strain evidence="8 9">SAG 2523</strain>
    </source>
</reference>
<dbReference type="EMBL" id="JALJOV010000013">
    <property type="protein sequence ID" value="KAK9868757.1"/>
    <property type="molecule type" value="Genomic_DNA"/>
</dbReference>
<proteinExistence type="predicted"/>
<evidence type="ECO:0000256" key="5">
    <source>
        <dbReference type="SAM" id="MobiDB-lite"/>
    </source>
</evidence>
<feature type="region of interest" description="Disordered" evidence="5">
    <location>
        <begin position="327"/>
        <end position="375"/>
    </location>
</feature>
<dbReference type="GO" id="GO:0006491">
    <property type="term" value="P:N-glycan processing"/>
    <property type="evidence" value="ECO:0007669"/>
    <property type="project" value="TreeGrafter"/>
</dbReference>
<feature type="signal peptide" evidence="6">
    <location>
        <begin position="1"/>
        <end position="19"/>
    </location>
</feature>
<keyword evidence="9" id="KW-1185">Reference proteome</keyword>
<feature type="compositionally biased region" description="Low complexity" evidence="5">
    <location>
        <begin position="350"/>
        <end position="375"/>
    </location>
</feature>
<dbReference type="InterPro" id="IPR009011">
    <property type="entry name" value="Man6P_isomerase_rcpt-bd_dom_sf"/>
</dbReference>
<feature type="compositionally biased region" description="Basic and acidic residues" evidence="5">
    <location>
        <begin position="178"/>
        <end position="200"/>
    </location>
</feature>
<evidence type="ECO:0000256" key="1">
    <source>
        <dbReference type="ARBA" id="ARBA00022387"/>
    </source>
</evidence>
<dbReference type="AlphaFoldDB" id="A0AAW1TKN8"/>
<dbReference type="InterPro" id="IPR044865">
    <property type="entry name" value="MRH_dom"/>
</dbReference>
<dbReference type="Gene3D" id="2.70.130.10">
    <property type="entry name" value="Mannose-6-phosphate receptor binding domain"/>
    <property type="match status" value="1"/>
</dbReference>
<comment type="caution">
    <text evidence="8">The sequence shown here is derived from an EMBL/GenBank/DDBJ whole genome shotgun (WGS) entry which is preliminary data.</text>
</comment>